<keyword evidence="4 7" id="KW-1133">Transmembrane helix</keyword>
<evidence type="ECO:0000256" key="2">
    <source>
        <dbReference type="ARBA" id="ARBA00022448"/>
    </source>
</evidence>
<dbReference type="Gene3D" id="1.20.1740.10">
    <property type="entry name" value="Amino acid/polyamine transporter I"/>
    <property type="match status" value="1"/>
</dbReference>
<dbReference type="EMBL" id="AMGV01000020">
    <property type="protein sequence ID" value="KEF51922.1"/>
    <property type="molecule type" value="Genomic_DNA"/>
</dbReference>
<feature type="compositionally biased region" description="Basic and acidic residues" evidence="6">
    <location>
        <begin position="538"/>
        <end position="549"/>
    </location>
</feature>
<evidence type="ECO:0000256" key="1">
    <source>
        <dbReference type="ARBA" id="ARBA00004141"/>
    </source>
</evidence>
<dbReference type="RefSeq" id="XP_013254512.1">
    <property type="nucleotide sequence ID" value="XM_013399058.1"/>
</dbReference>
<evidence type="ECO:0000256" key="6">
    <source>
        <dbReference type="SAM" id="MobiDB-lite"/>
    </source>
</evidence>
<dbReference type="Pfam" id="PF13520">
    <property type="entry name" value="AA_permease_2"/>
    <property type="match status" value="1"/>
</dbReference>
<dbReference type="OrthoDB" id="4476201at2759"/>
<evidence type="ECO:0000256" key="7">
    <source>
        <dbReference type="SAM" id="Phobius"/>
    </source>
</evidence>
<feature type="transmembrane region" description="Helical" evidence="7">
    <location>
        <begin position="170"/>
        <end position="187"/>
    </location>
</feature>
<feature type="region of interest" description="Disordered" evidence="6">
    <location>
        <begin position="525"/>
        <end position="549"/>
    </location>
</feature>
<feature type="transmembrane region" description="Helical" evidence="7">
    <location>
        <begin position="42"/>
        <end position="65"/>
    </location>
</feature>
<dbReference type="GO" id="GO:0016020">
    <property type="term" value="C:membrane"/>
    <property type="evidence" value="ECO:0007669"/>
    <property type="project" value="UniProtKB-SubCell"/>
</dbReference>
<dbReference type="Proteomes" id="UP000027920">
    <property type="component" value="Unassembled WGS sequence"/>
</dbReference>
<name>A0A072NWX0_9EURO</name>
<gene>
    <name evidence="8" type="ORF">A1O9_11911</name>
</gene>
<feature type="transmembrane region" description="Helical" evidence="7">
    <location>
        <begin position="277"/>
        <end position="298"/>
    </location>
</feature>
<evidence type="ECO:0000313" key="8">
    <source>
        <dbReference type="EMBL" id="KEF51922.1"/>
    </source>
</evidence>
<dbReference type="HOGENOM" id="CLU_004495_2_3_1"/>
<feature type="transmembrane region" description="Helical" evidence="7">
    <location>
        <begin position="406"/>
        <end position="428"/>
    </location>
</feature>
<proteinExistence type="predicted"/>
<evidence type="ECO:0000256" key="5">
    <source>
        <dbReference type="ARBA" id="ARBA00023136"/>
    </source>
</evidence>
<dbReference type="GO" id="GO:0015101">
    <property type="term" value="F:organic cation transmembrane transporter activity"/>
    <property type="evidence" value="ECO:0007669"/>
    <property type="project" value="UniProtKB-ARBA"/>
</dbReference>
<dbReference type="AlphaFoldDB" id="A0A072NWX0"/>
<feature type="transmembrane region" description="Helical" evidence="7">
    <location>
        <begin position="77"/>
        <end position="99"/>
    </location>
</feature>
<feature type="transmembrane region" description="Helical" evidence="7">
    <location>
        <begin position="477"/>
        <end position="498"/>
    </location>
</feature>
<dbReference type="PANTHER" id="PTHR45649">
    <property type="entry name" value="AMINO-ACID PERMEASE BAT1"/>
    <property type="match status" value="1"/>
</dbReference>
<feature type="region of interest" description="Disordered" evidence="6">
    <location>
        <begin position="1"/>
        <end position="20"/>
    </location>
</feature>
<keyword evidence="5 7" id="KW-0472">Membrane</keyword>
<comment type="caution">
    <text evidence="8">The sequence shown here is derived from an EMBL/GenBank/DDBJ whole genome shotgun (WGS) entry which is preliminary data.</text>
</comment>
<dbReference type="STRING" id="1182545.A0A072NWX0"/>
<organism evidence="8 9">
    <name type="scientific">Exophiala aquamarina CBS 119918</name>
    <dbReference type="NCBI Taxonomy" id="1182545"/>
    <lineage>
        <taxon>Eukaryota</taxon>
        <taxon>Fungi</taxon>
        <taxon>Dikarya</taxon>
        <taxon>Ascomycota</taxon>
        <taxon>Pezizomycotina</taxon>
        <taxon>Eurotiomycetes</taxon>
        <taxon>Chaetothyriomycetidae</taxon>
        <taxon>Chaetothyriales</taxon>
        <taxon>Herpotrichiellaceae</taxon>
        <taxon>Exophiala</taxon>
    </lineage>
</organism>
<evidence type="ECO:0000256" key="3">
    <source>
        <dbReference type="ARBA" id="ARBA00022692"/>
    </source>
</evidence>
<evidence type="ECO:0000313" key="9">
    <source>
        <dbReference type="Proteomes" id="UP000027920"/>
    </source>
</evidence>
<protein>
    <recommendedName>
        <fullName evidence="10">Choline permease</fullName>
    </recommendedName>
</protein>
<sequence>MTALRRPSSKSETAAHRRKSSVHADDAALAGMGIKQELNRNFSFLSMLGLAFAILNTWTAAGASMSLALPSGGPSSVSWGLIVAGICNMCLAASLAEFLSAFPTAGGQYHWVAVISWKRWVPLLSWITGWINTAGWVALAATAGLLGSTLIIGIISLADPSYESQRWHQFLIYIAFNLIAFLVNAYLTRLLPLVTQSALYWSIAGWLVISITILACASPDYQTGHFVYGQFVNETGWPDGLAWLLGLLQGSFSLTAFDAVAHCVEELGDATIEGPRIMLACVLIGVVTGFIYLSVLLFCAKDIDTVISSAAGPMLEIFYQATGSKAGAICLLMFPLICLMFAGISIMTTSSRMVYAFARDGGLPASKYLARVHRKLVVPLNALIFTAILVIIFGCIFLGSTSAYNAIVSASVVALGVTYAIPPAINCLRGRKMLPESRPFILPSALGWVCNLVGIAYTILTTILFMFPPVKEVTGSNMNYCVAAFAIVFIVSVIQWFVDGRKNYTGPRLDVNALKRGSIIGMAPVDSNSVPQAENGIDDIREKRADRET</sequence>
<keyword evidence="2" id="KW-0813">Transport</keyword>
<comment type="subcellular location">
    <subcellularLocation>
        <location evidence="1">Membrane</location>
        <topology evidence="1">Multi-pass membrane protein</topology>
    </subcellularLocation>
</comment>
<dbReference type="InterPro" id="IPR002293">
    <property type="entry name" value="AA/rel_permease1"/>
</dbReference>
<evidence type="ECO:0000256" key="4">
    <source>
        <dbReference type="ARBA" id="ARBA00022989"/>
    </source>
</evidence>
<feature type="transmembrane region" description="Helical" evidence="7">
    <location>
        <begin position="440"/>
        <end position="465"/>
    </location>
</feature>
<dbReference type="FunFam" id="1.20.1740.10:FF:000046">
    <property type="entry name" value="Amino-acid permease, putative"/>
    <property type="match status" value="1"/>
</dbReference>
<keyword evidence="3 7" id="KW-0812">Transmembrane</keyword>
<dbReference type="GeneID" id="25286807"/>
<feature type="transmembrane region" description="Helical" evidence="7">
    <location>
        <begin position="137"/>
        <end position="158"/>
    </location>
</feature>
<feature type="transmembrane region" description="Helical" evidence="7">
    <location>
        <begin position="376"/>
        <end position="400"/>
    </location>
</feature>
<dbReference type="VEuPathDB" id="FungiDB:A1O9_11911"/>
<evidence type="ECO:0008006" key="10">
    <source>
        <dbReference type="Google" id="ProtNLM"/>
    </source>
</evidence>
<dbReference type="PANTHER" id="PTHR45649:SF14">
    <property type="entry name" value="GABA PERMEASE"/>
    <property type="match status" value="1"/>
</dbReference>
<accession>A0A072NWX0</accession>
<keyword evidence="9" id="KW-1185">Reference proteome</keyword>
<feature type="transmembrane region" description="Helical" evidence="7">
    <location>
        <begin position="199"/>
        <end position="217"/>
    </location>
</feature>
<dbReference type="PIRSF" id="PIRSF006060">
    <property type="entry name" value="AA_transporter"/>
    <property type="match status" value="1"/>
</dbReference>
<reference evidence="8 9" key="1">
    <citation type="submission" date="2013-03" db="EMBL/GenBank/DDBJ databases">
        <title>The Genome Sequence of Exophiala aquamarina CBS 119918.</title>
        <authorList>
            <consortium name="The Broad Institute Genomics Platform"/>
            <person name="Cuomo C."/>
            <person name="de Hoog S."/>
            <person name="Gorbushina A."/>
            <person name="Walker B."/>
            <person name="Young S.K."/>
            <person name="Zeng Q."/>
            <person name="Gargeya S."/>
            <person name="Fitzgerald M."/>
            <person name="Haas B."/>
            <person name="Abouelleil A."/>
            <person name="Allen A.W."/>
            <person name="Alvarado L."/>
            <person name="Arachchi H.M."/>
            <person name="Berlin A.M."/>
            <person name="Chapman S.B."/>
            <person name="Gainer-Dewar J."/>
            <person name="Goldberg J."/>
            <person name="Griggs A."/>
            <person name="Gujja S."/>
            <person name="Hansen M."/>
            <person name="Howarth C."/>
            <person name="Imamovic A."/>
            <person name="Ireland A."/>
            <person name="Larimer J."/>
            <person name="McCowan C."/>
            <person name="Murphy C."/>
            <person name="Pearson M."/>
            <person name="Poon T.W."/>
            <person name="Priest M."/>
            <person name="Roberts A."/>
            <person name="Saif S."/>
            <person name="Shea T."/>
            <person name="Sisk P."/>
            <person name="Sykes S."/>
            <person name="Wortman J."/>
            <person name="Nusbaum C."/>
            <person name="Birren B."/>
        </authorList>
    </citation>
    <scope>NUCLEOTIDE SEQUENCE [LARGE SCALE GENOMIC DNA]</scope>
    <source>
        <strain evidence="8 9">CBS 119918</strain>
    </source>
</reference>
<feature type="transmembrane region" description="Helical" evidence="7">
    <location>
        <begin position="326"/>
        <end position="347"/>
    </location>
</feature>